<name>A0AAC9B1L5_9LACO</name>
<dbReference type="AlphaFoldDB" id="A0AAC9B1L5"/>
<dbReference type="Gene3D" id="1.10.1740.10">
    <property type="match status" value="1"/>
</dbReference>
<proteinExistence type="predicted"/>
<evidence type="ECO:0000313" key="4">
    <source>
        <dbReference type="Proteomes" id="UP000076405"/>
    </source>
</evidence>
<dbReference type="EMBL" id="CP012288">
    <property type="protein sequence ID" value="AMV67342.1"/>
    <property type="molecule type" value="Genomic_DNA"/>
</dbReference>
<dbReference type="Proteomes" id="UP000076244">
    <property type="component" value="Chromosome"/>
</dbReference>
<dbReference type="SUPFAM" id="SSF88946">
    <property type="entry name" value="Sigma2 domain of RNA polymerase sigma factors"/>
    <property type="match status" value="1"/>
</dbReference>
<sequence>MEKQTIQAGFNFLFQDNNEKIIHGAAKRLHISRMQTDYDDFIQEGYLAFVQAYARYPASVEDHPQKFRVFAYQAVYWRLLDLLRQTSRLAEKIQFDQESINAQIQSTNDLAFESVYNDQLFQELYHCCTHAEQNFLIDCYVLHLKNGEIADKHHVSRQCVSNLRRSVGNKALACISKNRR</sequence>
<keyword evidence="3" id="KW-1185">Reference proteome</keyword>
<dbReference type="EMBL" id="CP012275">
    <property type="protein sequence ID" value="AMV62773.1"/>
    <property type="molecule type" value="Genomic_DNA"/>
</dbReference>
<dbReference type="GO" id="GO:0003700">
    <property type="term" value="F:DNA-binding transcription factor activity"/>
    <property type="evidence" value="ECO:0007669"/>
    <property type="project" value="InterPro"/>
</dbReference>
<reference evidence="3 4" key="1">
    <citation type="journal article" date="2016" name="PLoS ONE">
        <title>The Identification of Novel Diagnostic Marker Genes for the Detection of Beer Spoiling Pediococcus damnosus Strains Using the BlAst Diagnostic Gene findEr.</title>
        <authorList>
            <person name="Behr J."/>
            <person name="Geissler A.J."/>
            <person name="Schmid J."/>
            <person name="Zehe A."/>
            <person name="Vogel R.F."/>
        </authorList>
    </citation>
    <scope>NUCLEOTIDE SEQUENCE [LARGE SCALE GENOMIC DNA]</scope>
    <source>
        <strain evidence="1 4">TMW 2.1533</strain>
        <strain evidence="2 3">TMW 2.1535</strain>
    </source>
</reference>
<evidence type="ECO:0000313" key="2">
    <source>
        <dbReference type="EMBL" id="AMV67342.1"/>
    </source>
</evidence>
<dbReference type="InterPro" id="IPR014284">
    <property type="entry name" value="RNA_pol_sigma-70_dom"/>
</dbReference>
<dbReference type="KEGG" id="pdm:ADU72_1413"/>
<gene>
    <name evidence="1" type="ORF">ADU70_1283</name>
    <name evidence="2" type="ORF">ADU72_1413</name>
</gene>
<dbReference type="GO" id="GO:0006352">
    <property type="term" value="P:DNA-templated transcription initiation"/>
    <property type="evidence" value="ECO:0007669"/>
    <property type="project" value="InterPro"/>
</dbReference>
<organism evidence="1 4">
    <name type="scientific">Pediococcus damnosus</name>
    <dbReference type="NCBI Taxonomy" id="51663"/>
    <lineage>
        <taxon>Bacteria</taxon>
        <taxon>Bacillati</taxon>
        <taxon>Bacillota</taxon>
        <taxon>Bacilli</taxon>
        <taxon>Lactobacillales</taxon>
        <taxon>Lactobacillaceae</taxon>
        <taxon>Pediococcus</taxon>
    </lineage>
</organism>
<dbReference type="InterPro" id="IPR013324">
    <property type="entry name" value="RNA_pol_sigma_r3/r4-like"/>
</dbReference>
<dbReference type="GeneID" id="57276675"/>
<dbReference type="NCBIfam" id="TIGR02937">
    <property type="entry name" value="sigma70-ECF"/>
    <property type="match status" value="1"/>
</dbReference>
<dbReference type="InterPro" id="IPR013325">
    <property type="entry name" value="RNA_pol_sigma_r2"/>
</dbReference>
<dbReference type="SUPFAM" id="SSF88659">
    <property type="entry name" value="Sigma3 and sigma4 domains of RNA polymerase sigma factors"/>
    <property type="match status" value="1"/>
</dbReference>
<protein>
    <submittedName>
        <fullName evidence="1">Uncharacterized protein</fullName>
    </submittedName>
</protein>
<accession>A0AAC9B1L5</accession>
<evidence type="ECO:0000313" key="3">
    <source>
        <dbReference type="Proteomes" id="UP000076244"/>
    </source>
</evidence>
<dbReference type="Proteomes" id="UP000076405">
    <property type="component" value="Chromosome"/>
</dbReference>
<dbReference type="RefSeq" id="WP_052694444.1">
    <property type="nucleotide sequence ID" value="NZ_BAAAXI010000018.1"/>
</dbReference>
<evidence type="ECO:0000313" key="1">
    <source>
        <dbReference type="EMBL" id="AMV62773.1"/>
    </source>
</evidence>